<evidence type="ECO:0000313" key="2">
    <source>
        <dbReference type="EMBL" id="MFC4261443.1"/>
    </source>
</evidence>
<organism evidence="2 3">
    <name type="scientific">Ferruginibacter yonginensis</name>
    <dbReference type="NCBI Taxonomy" id="1310416"/>
    <lineage>
        <taxon>Bacteria</taxon>
        <taxon>Pseudomonadati</taxon>
        <taxon>Bacteroidota</taxon>
        <taxon>Chitinophagia</taxon>
        <taxon>Chitinophagales</taxon>
        <taxon>Chitinophagaceae</taxon>
        <taxon>Ferruginibacter</taxon>
    </lineage>
</organism>
<keyword evidence="1" id="KW-0812">Transmembrane</keyword>
<dbReference type="EMBL" id="JBHSCZ010000001">
    <property type="protein sequence ID" value="MFC4261443.1"/>
    <property type="molecule type" value="Genomic_DNA"/>
</dbReference>
<keyword evidence="1" id="KW-0472">Membrane</keyword>
<feature type="transmembrane region" description="Helical" evidence="1">
    <location>
        <begin position="12"/>
        <end position="32"/>
    </location>
</feature>
<accession>A0ABV8QP18</accession>
<sequence length="177" mass="21230">MHKLFLYRLLKFNKIAALLVAAFLILYAVFFYKKMDMLLFPYNNMFTQQLNQNYVVTTYMMKVNQKPILISNDWYSKKDFSEAALTSFSKWIRNNKQDYMYQFVQQKTNDSATTATYKNKLFVDAQAAETWPQWFAVYHHFKLQKNDTILIWQYNLRMDVSPVAIMDTAIIYKKIVQ</sequence>
<name>A0ABV8QP18_9BACT</name>
<reference evidence="3" key="1">
    <citation type="journal article" date="2019" name="Int. J. Syst. Evol. Microbiol.">
        <title>The Global Catalogue of Microorganisms (GCM) 10K type strain sequencing project: providing services to taxonomists for standard genome sequencing and annotation.</title>
        <authorList>
            <consortium name="The Broad Institute Genomics Platform"/>
            <consortium name="The Broad Institute Genome Sequencing Center for Infectious Disease"/>
            <person name="Wu L."/>
            <person name="Ma J."/>
        </authorList>
    </citation>
    <scope>NUCLEOTIDE SEQUENCE [LARGE SCALE GENOMIC DNA]</scope>
    <source>
        <strain evidence="3">CECT 8289</strain>
    </source>
</reference>
<keyword evidence="3" id="KW-1185">Reference proteome</keyword>
<protein>
    <submittedName>
        <fullName evidence="2">Uncharacterized protein</fullName>
    </submittedName>
</protein>
<gene>
    <name evidence="2" type="ORF">ACFOWM_01010</name>
</gene>
<comment type="caution">
    <text evidence="2">The sequence shown here is derived from an EMBL/GenBank/DDBJ whole genome shotgun (WGS) entry which is preliminary data.</text>
</comment>
<dbReference type="RefSeq" id="WP_379705794.1">
    <property type="nucleotide sequence ID" value="NZ_JBHSCZ010000001.1"/>
</dbReference>
<evidence type="ECO:0000313" key="3">
    <source>
        <dbReference type="Proteomes" id="UP001595907"/>
    </source>
</evidence>
<keyword evidence="1" id="KW-1133">Transmembrane helix</keyword>
<evidence type="ECO:0000256" key="1">
    <source>
        <dbReference type="SAM" id="Phobius"/>
    </source>
</evidence>
<proteinExistence type="predicted"/>
<dbReference type="Proteomes" id="UP001595907">
    <property type="component" value="Unassembled WGS sequence"/>
</dbReference>